<feature type="transmembrane region" description="Helical" evidence="5">
    <location>
        <begin position="44"/>
        <end position="65"/>
    </location>
</feature>
<feature type="transmembrane region" description="Helical" evidence="5">
    <location>
        <begin position="136"/>
        <end position="154"/>
    </location>
</feature>
<feature type="transmembrane region" description="Helical" evidence="5">
    <location>
        <begin position="6"/>
        <end position="32"/>
    </location>
</feature>
<gene>
    <name evidence="7" type="primary">slc35c-3</name>
</gene>
<dbReference type="Pfam" id="PF03151">
    <property type="entry name" value="TPT"/>
    <property type="match status" value="1"/>
</dbReference>
<dbReference type="PANTHER" id="PTHR11132">
    <property type="entry name" value="SOLUTE CARRIER FAMILY 35"/>
    <property type="match status" value="1"/>
</dbReference>
<proteinExistence type="evidence at transcript level"/>
<feature type="transmembrane region" description="Helical" evidence="5">
    <location>
        <begin position="237"/>
        <end position="254"/>
    </location>
</feature>
<dbReference type="AlphaFoldDB" id="A0A0H3YFJ8"/>
<evidence type="ECO:0000313" key="7">
    <source>
        <dbReference type="EMBL" id="AKN21647.1"/>
    </source>
</evidence>
<feature type="transmembrane region" description="Helical" evidence="5">
    <location>
        <begin position="266"/>
        <end position="284"/>
    </location>
</feature>
<evidence type="ECO:0000259" key="6">
    <source>
        <dbReference type="Pfam" id="PF03151"/>
    </source>
</evidence>
<feature type="transmembrane region" description="Helical" evidence="5">
    <location>
        <begin position="296"/>
        <end position="314"/>
    </location>
</feature>
<dbReference type="GO" id="GO:0016020">
    <property type="term" value="C:membrane"/>
    <property type="evidence" value="ECO:0007669"/>
    <property type="project" value="UniProtKB-SubCell"/>
</dbReference>
<reference evidence="7" key="1">
    <citation type="journal article" date="2015" name="Elife">
        <title>Stem cells and fluid flow drive cyst formation in an invertebrate excretory organ.</title>
        <authorList>
            <person name="Thi-Kim Vu H."/>
            <person name="Rink J.C."/>
            <person name="McKinney S.A."/>
            <person name="McClain M."/>
            <person name="Lakshmanaperumal N."/>
            <person name="Alexander R."/>
            <person name="Sanchez Alvarado A."/>
        </authorList>
    </citation>
    <scope>NUCLEOTIDE SEQUENCE</scope>
</reference>
<evidence type="ECO:0000256" key="3">
    <source>
        <dbReference type="ARBA" id="ARBA00022989"/>
    </source>
</evidence>
<accession>A0A0H3YFJ8</accession>
<dbReference type="EMBL" id="KT163697">
    <property type="protein sequence ID" value="AKN21647.1"/>
    <property type="molecule type" value="mRNA"/>
</dbReference>
<feature type="transmembrane region" description="Helical" evidence="5">
    <location>
        <begin position="108"/>
        <end position="129"/>
    </location>
</feature>
<evidence type="ECO:0000256" key="4">
    <source>
        <dbReference type="ARBA" id="ARBA00023136"/>
    </source>
</evidence>
<dbReference type="InterPro" id="IPR004853">
    <property type="entry name" value="Sugar_P_trans_dom"/>
</dbReference>
<sequence>MLKNVLFLILCESKTILLILIFYLFSISLTFYNKKFITIYPYPLSITMLHLIVKFLLASFVRGILRIFSKHDRTELCWKDYFRKISPSGITSSLDIGLSNWSFEFITVSLYTMTKSTSIIFILIFAIVFKLEKKGLSIVFIVLFIAGGLFMFTYKSTQFNMDGFMLCLLASFISGIRWTTAQLVTQKSEIGLQNPIDMIYHIQPWMILTLLPLSAWFEGIEIISTKDFFRFSDINDLIINFSTLMSGAMIAFCLECSEYLVITHTSSLTLSIAGIIKEVCVLYLATKINGDQLNNINIIGLSICMLGILLHVAMKIKHNKSVNNVFYNVQRKVRTLSKSMNGLSLSLSDNFSSNHQHSHSASFDSSHSKVC</sequence>
<feature type="domain" description="Sugar phosphate transporter" evidence="6">
    <location>
        <begin position="15"/>
        <end position="310"/>
    </location>
</feature>
<dbReference type="InterPro" id="IPR050186">
    <property type="entry name" value="TPT_transporter"/>
</dbReference>
<evidence type="ECO:0000256" key="2">
    <source>
        <dbReference type="ARBA" id="ARBA00022692"/>
    </source>
</evidence>
<dbReference type="OrthoDB" id="18894at2759"/>
<evidence type="ECO:0000256" key="1">
    <source>
        <dbReference type="ARBA" id="ARBA00004141"/>
    </source>
</evidence>
<dbReference type="CDD" id="cd21092">
    <property type="entry name" value="TPT_S35C2"/>
    <property type="match status" value="1"/>
</dbReference>
<evidence type="ECO:0000256" key="5">
    <source>
        <dbReference type="SAM" id="Phobius"/>
    </source>
</evidence>
<keyword evidence="3 5" id="KW-1133">Transmembrane helix</keyword>
<organism evidence="7">
    <name type="scientific">Schmidtea mediterranea</name>
    <name type="common">Freshwater planarian flatworm</name>
    <dbReference type="NCBI Taxonomy" id="79327"/>
    <lineage>
        <taxon>Eukaryota</taxon>
        <taxon>Metazoa</taxon>
        <taxon>Spiralia</taxon>
        <taxon>Lophotrochozoa</taxon>
        <taxon>Platyhelminthes</taxon>
        <taxon>Rhabditophora</taxon>
        <taxon>Seriata</taxon>
        <taxon>Tricladida</taxon>
        <taxon>Continenticola</taxon>
        <taxon>Geoplanoidea</taxon>
        <taxon>Dugesiidae</taxon>
        <taxon>Schmidtea</taxon>
    </lineage>
</organism>
<protein>
    <submittedName>
        <fullName evidence="7">Slc35c-3</fullName>
    </submittedName>
</protein>
<keyword evidence="2 5" id="KW-0812">Transmembrane</keyword>
<comment type="subcellular location">
    <subcellularLocation>
        <location evidence="1">Membrane</location>
        <topology evidence="1">Multi-pass membrane protein</topology>
    </subcellularLocation>
</comment>
<keyword evidence="4 5" id="KW-0472">Membrane</keyword>
<name>A0A0H3YFJ8_SCHMD</name>